<dbReference type="PANTHER" id="PTHR43060:SF15">
    <property type="entry name" value="3-HYDROXYISOBUTYRATE DEHYDROGENASE-LIKE 1, MITOCHONDRIAL-RELATED"/>
    <property type="match status" value="1"/>
</dbReference>
<keyword evidence="7" id="KW-1185">Reference proteome</keyword>
<comment type="caution">
    <text evidence="6">The sequence shown here is derived from an EMBL/GenBank/DDBJ whole genome shotgun (WGS) entry which is preliminary data.</text>
</comment>
<organism evidence="6 7">
    <name type="scientific">Pseudonocardia acidicola</name>
    <dbReference type="NCBI Taxonomy" id="2724939"/>
    <lineage>
        <taxon>Bacteria</taxon>
        <taxon>Bacillati</taxon>
        <taxon>Actinomycetota</taxon>
        <taxon>Actinomycetes</taxon>
        <taxon>Pseudonocardiales</taxon>
        <taxon>Pseudonocardiaceae</taxon>
        <taxon>Pseudonocardia</taxon>
    </lineage>
</organism>
<protein>
    <submittedName>
        <fullName evidence="6">NAD(P)-dependent oxidoreductase</fullName>
    </submittedName>
</protein>
<dbReference type="PANTHER" id="PTHR43060">
    <property type="entry name" value="3-HYDROXYISOBUTYRATE DEHYDROGENASE-LIKE 1, MITOCHONDRIAL-RELATED"/>
    <property type="match status" value="1"/>
</dbReference>
<proteinExistence type="inferred from homology"/>
<sequence>MAGNGIERVGFIGLGAMGRRMAATLRRAGFELTVWNRTRSVAEAFATQHGALVADTPAQLGARVDAVVTMVTDGDAVAAVLTGPDGVAAGAPLGLLCVDCSTIGPTAARRIAGVLAQQEIAFVDAPVSGSLPGAEAGTLTIMVGGRDEDVQRARPLLDAMGELIVHVGDLGQGQMVKVISNAMAVANVVAVGESLLLAKRAGVDLDAFQRVVPGTSGASRMLDQKATPMRTHDYTPMFTLELMLKDVRLCLEEAQANGIPYGSAALGRQWLAAGKGRGLGELDYAAVIEPLEGAAGERL</sequence>
<keyword evidence="3" id="KW-0520">NAD</keyword>
<dbReference type="Gene3D" id="1.10.1040.10">
    <property type="entry name" value="N-(1-d-carboxylethyl)-l-norvaline Dehydrogenase, domain 2"/>
    <property type="match status" value="1"/>
</dbReference>
<dbReference type="Proteomes" id="UP000820669">
    <property type="component" value="Unassembled WGS sequence"/>
</dbReference>
<evidence type="ECO:0000313" key="7">
    <source>
        <dbReference type="Proteomes" id="UP000820669"/>
    </source>
</evidence>
<evidence type="ECO:0000256" key="2">
    <source>
        <dbReference type="ARBA" id="ARBA00023002"/>
    </source>
</evidence>
<dbReference type="InterPro" id="IPR008927">
    <property type="entry name" value="6-PGluconate_DH-like_C_sf"/>
</dbReference>
<dbReference type="InterPro" id="IPR013328">
    <property type="entry name" value="6PGD_dom2"/>
</dbReference>
<dbReference type="InterPro" id="IPR036291">
    <property type="entry name" value="NAD(P)-bd_dom_sf"/>
</dbReference>
<dbReference type="SUPFAM" id="SSF51735">
    <property type="entry name" value="NAD(P)-binding Rossmann-fold domains"/>
    <property type="match status" value="1"/>
</dbReference>
<evidence type="ECO:0000313" key="6">
    <source>
        <dbReference type="EMBL" id="NMH97024.1"/>
    </source>
</evidence>
<evidence type="ECO:0000259" key="4">
    <source>
        <dbReference type="Pfam" id="PF03446"/>
    </source>
</evidence>
<feature type="domain" description="3-hydroxyisobutyrate dehydrogenase-like NAD-binding" evidence="5">
    <location>
        <begin position="171"/>
        <end position="290"/>
    </location>
</feature>
<comment type="similarity">
    <text evidence="1">Belongs to the HIBADH-related family.</text>
</comment>
<dbReference type="Pfam" id="PF03446">
    <property type="entry name" value="NAD_binding_2"/>
    <property type="match status" value="1"/>
</dbReference>
<dbReference type="Gene3D" id="3.40.50.720">
    <property type="entry name" value="NAD(P)-binding Rossmann-like Domain"/>
    <property type="match status" value="1"/>
</dbReference>
<dbReference type="InterPro" id="IPR006115">
    <property type="entry name" value="6PGDH_NADP-bd"/>
</dbReference>
<name>A0ABX1S9U8_9PSEU</name>
<evidence type="ECO:0000256" key="1">
    <source>
        <dbReference type="ARBA" id="ARBA00009080"/>
    </source>
</evidence>
<keyword evidence="2" id="KW-0560">Oxidoreductase</keyword>
<accession>A0ABX1S9U8</accession>
<evidence type="ECO:0000256" key="3">
    <source>
        <dbReference type="ARBA" id="ARBA00023027"/>
    </source>
</evidence>
<dbReference type="Pfam" id="PF14833">
    <property type="entry name" value="NAD_binding_11"/>
    <property type="match status" value="1"/>
</dbReference>
<feature type="domain" description="6-phosphogluconate dehydrogenase NADP-binding" evidence="4">
    <location>
        <begin position="8"/>
        <end position="168"/>
    </location>
</feature>
<reference evidence="6 7" key="1">
    <citation type="submission" date="2020-04" db="EMBL/GenBank/DDBJ databases">
        <authorList>
            <person name="Klaysubun C."/>
            <person name="Duangmal K."/>
            <person name="Lipun K."/>
        </authorList>
    </citation>
    <scope>NUCLEOTIDE SEQUENCE [LARGE SCALE GENOMIC DNA]</scope>
    <source>
        <strain evidence="6 7">K10HN5</strain>
    </source>
</reference>
<gene>
    <name evidence="6" type="ORF">HF526_06785</name>
</gene>
<dbReference type="InterPro" id="IPR029154">
    <property type="entry name" value="HIBADH-like_NADP-bd"/>
</dbReference>
<dbReference type="InterPro" id="IPR015815">
    <property type="entry name" value="HIBADH-related"/>
</dbReference>
<evidence type="ECO:0000259" key="5">
    <source>
        <dbReference type="Pfam" id="PF14833"/>
    </source>
</evidence>
<dbReference type="EMBL" id="JAAXLA010000008">
    <property type="protein sequence ID" value="NMH97024.1"/>
    <property type="molecule type" value="Genomic_DNA"/>
</dbReference>
<dbReference type="PIRSF" id="PIRSF000103">
    <property type="entry name" value="HIBADH"/>
    <property type="match status" value="1"/>
</dbReference>
<dbReference type="SUPFAM" id="SSF48179">
    <property type="entry name" value="6-phosphogluconate dehydrogenase C-terminal domain-like"/>
    <property type="match status" value="1"/>
</dbReference>
<dbReference type="RefSeq" id="WP_169380407.1">
    <property type="nucleotide sequence ID" value="NZ_JAAXLA010000008.1"/>
</dbReference>